<dbReference type="OrthoDB" id="10265988at2759"/>
<keyword evidence="6" id="KW-0677">Repeat</keyword>
<keyword evidence="4" id="KW-0963">Cytoplasm</keyword>
<proteinExistence type="inferred from homology"/>
<feature type="domain" description="PUL" evidence="10">
    <location>
        <begin position="486"/>
        <end position="768"/>
    </location>
</feature>
<dbReference type="PANTHER" id="PTHR19849">
    <property type="entry name" value="PHOSPHOLIPASE A-2-ACTIVATING PROTEIN"/>
    <property type="match status" value="1"/>
</dbReference>
<dbReference type="PROSITE" id="PS00678">
    <property type="entry name" value="WD_REPEATS_1"/>
    <property type="match status" value="1"/>
</dbReference>
<evidence type="ECO:0000256" key="6">
    <source>
        <dbReference type="ARBA" id="ARBA00022737"/>
    </source>
</evidence>
<evidence type="ECO:0000256" key="4">
    <source>
        <dbReference type="ARBA" id="ARBA00022490"/>
    </source>
</evidence>
<evidence type="ECO:0000259" key="10">
    <source>
        <dbReference type="PROSITE" id="PS51396"/>
    </source>
</evidence>
<dbReference type="Pfam" id="PF08324">
    <property type="entry name" value="PUL"/>
    <property type="match status" value="1"/>
</dbReference>
<evidence type="ECO:0000256" key="1">
    <source>
        <dbReference type="ARBA" id="ARBA00004123"/>
    </source>
</evidence>
<evidence type="ECO:0000256" key="5">
    <source>
        <dbReference type="ARBA" id="ARBA00022574"/>
    </source>
</evidence>
<feature type="repeat" description="WD" evidence="8">
    <location>
        <begin position="223"/>
        <end position="253"/>
    </location>
</feature>
<dbReference type="EMBL" id="JAGSYN010000043">
    <property type="protein sequence ID" value="KAG7666091.1"/>
    <property type="molecule type" value="Genomic_DNA"/>
</dbReference>
<dbReference type="AlphaFoldDB" id="A0A8J5US58"/>
<feature type="domain" description="PFU" evidence="9">
    <location>
        <begin position="359"/>
        <end position="454"/>
    </location>
</feature>
<dbReference type="GO" id="GO:0005634">
    <property type="term" value="C:nucleus"/>
    <property type="evidence" value="ECO:0007669"/>
    <property type="project" value="UniProtKB-SubCell"/>
</dbReference>
<evidence type="ECO:0000256" key="8">
    <source>
        <dbReference type="PROSITE-ProRule" id="PRU00221"/>
    </source>
</evidence>
<dbReference type="SMART" id="SM00320">
    <property type="entry name" value="WD40"/>
    <property type="match status" value="7"/>
</dbReference>
<dbReference type="InterPro" id="IPR013535">
    <property type="entry name" value="PUL_dom"/>
</dbReference>
<dbReference type="PROSITE" id="PS51396">
    <property type="entry name" value="PUL"/>
    <property type="match status" value="1"/>
</dbReference>
<protein>
    <submittedName>
        <fullName evidence="11">DOA1</fullName>
    </submittedName>
</protein>
<dbReference type="Proteomes" id="UP000694255">
    <property type="component" value="Unassembled WGS sequence"/>
</dbReference>
<comment type="subcellular location">
    <subcellularLocation>
        <location evidence="2">Cytoplasm</location>
    </subcellularLocation>
    <subcellularLocation>
        <location evidence="1">Nucleus</location>
    </subcellularLocation>
</comment>
<dbReference type="CDD" id="cd00200">
    <property type="entry name" value="WD40"/>
    <property type="match status" value="1"/>
</dbReference>
<dbReference type="InterPro" id="IPR019775">
    <property type="entry name" value="WD40_repeat_CS"/>
</dbReference>
<dbReference type="FunFam" id="2.130.10.10:FF:000175">
    <property type="entry name" value="Phospholipase A-2-activating protein"/>
    <property type="match status" value="1"/>
</dbReference>
<evidence type="ECO:0000256" key="2">
    <source>
        <dbReference type="ARBA" id="ARBA00004496"/>
    </source>
</evidence>
<dbReference type="Pfam" id="PF09070">
    <property type="entry name" value="PFU"/>
    <property type="match status" value="1"/>
</dbReference>
<dbReference type="InterPro" id="IPR001680">
    <property type="entry name" value="WD40_rpt"/>
</dbReference>
<comment type="caution">
    <text evidence="11">The sequence shown here is derived from an EMBL/GenBank/DDBJ whole genome shotgun (WGS) entry which is preliminary data.</text>
</comment>
<keyword evidence="12" id="KW-1185">Reference proteome</keyword>
<dbReference type="GeneID" id="73467148"/>
<dbReference type="PROSITE" id="PS51394">
    <property type="entry name" value="PFU"/>
    <property type="match status" value="1"/>
</dbReference>
<feature type="repeat" description="WD" evidence="8">
    <location>
        <begin position="181"/>
        <end position="222"/>
    </location>
</feature>
<evidence type="ECO:0000259" key="9">
    <source>
        <dbReference type="PROSITE" id="PS51394"/>
    </source>
</evidence>
<gene>
    <name evidence="11" type="ORF">J8A68_000347</name>
</gene>
<name>A0A8J5US58_9ASCO</name>
<keyword evidence="7" id="KW-0539">Nucleus</keyword>
<feature type="repeat" description="WD" evidence="8">
    <location>
        <begin position="9"/>
        <end position="40"/>
    </location>
</feature>
<feature type="repeat" description="WD" evidence="8">
    <location>
        <begin position="102"/>
        <end position="135"/>
    </location>
</feature>
<dbReference type="PANTHER" id="PTHR19849:SF0">
    <property type="entry name" value="PHOSPHOLIPASE A-2-ACTIVATING PROTEIN"/>
    <property type="match status" value="1"/>
</dbReference>
<evidence type="ECO:0000256" key="3">
    <source>
        <dbReference type="ARBA" id="ARBA00008495"/>
    </source>
</evidence>
<dbReference type="GO" id="GO:0043130">
    <property type="term" value="F:ubiquitin binding"/>
    <property type="evidence" value="ECO:0007669"/>
    <property type="project" value="TreeGrafter"/>
</dbReference>
<evidence type="ECO:0000313" key="12">
    <source>
        <dbReference type="Proteomes" id="UP000694255"/>
    </source>
</evidence>
<accession>A0A8J5US58</accession>
<keyword evidence="5 8" id="KW-0853">WD repeat</keyword>
<dbReference type="RefSeq" id="XP_049266323.1">
    <property type="nucleotide sequence ID" value="XM_049407357.1"/>
</dbReference>
<evidence type="ECO:0000313" key="11">
    <source>
        <dbReference type="EMBL" id="KAG7666091.1"/>
    </source>
</evidence>
<dbReference type="InterPro" id="IPR015155">
    <property type="entry name" value="PFU"/>
</dbReference>
<dbReference type="GO" id="GO:0043161">
    <property type="term" value="P:proteasome-mediated ubiquitin-dependent protein catabolic process"/>
    <property type="evidence" value="ECO:0007669"/>
    <property type="project" value="TreeGrafter"/>
</dbReference>
<dbReference type="GO" id="GO:0010992">
    <property type="term" value="P:ubiquitin recycling"/>
    <property type="evidence" value="ECO:0007669"/>
    <property type="project" value="TreeGrafter"/>
</dbReference>
<comment type="similarity">
    <text evidence="3">Belongs to the WD repeat PLAP family.</text>
</comment>
<dbReference type="PROSITE" id="PS50082">
    <property type="entry name" value="WD_REPEATS_2"/>
    <property type="match status" value="4"/>
</dbReference>
<evidence type="ECO:0000256" key="7">
    <source>
        <dbReference type="ARBA" id="ARBA00023242"/>
    </source>
</evidence>
<sequence length="768" mass="85561">MSYKLSSTLSGHEQDVRDLSITAENQIISVSRDSTTRIWQHINHSNSDSTIIFHSPTSSFINSVAYIHEGTAEPLIASGGQDAMIYLNDVYHGKDTEGKYQLIGHEGNVCALDYSQGELISSSWDSTAKVWDLDSFSVKYDLRGHESSVWDCKIIDQGHYLTCSADKSIRLWQGKFEIRKFLGHTDVVRKLLVLPGLKQFMSCSNDGTIRIWDLDSGKNLQTLVGHESFVYDLGILPNGDIVSTGEDRTVRIWTNEGTIKQVITLPCISVWCVVVLNNGDFAVGGSDGEIRVFTNDETRFAPQDELISFKQAVESSTIAEQSLDDLHKTDVPGYEVLEQPGKKEGSTIIVKNSSGTIEAHQWSGGEWHKIGDVVGSASSGKKSVYQGKEYDYVFDVDIKDGEPALKLPYNVNDNPYIVAEKFLVDNELPSTYTEEVVRFIEKNTGGFNLQEGGDADVGTGPADGSRVIDPYADAYVRQQKLDNVLKVIPEKTYIQFVDYKKDSLVNGLNKLNQSQDESVQFSNEQISTVTDYLTDLTSKQALDLITKYASLIIRNWTPNAKLIGYDFIRISIPKITTVDLINSTEAAETILDVLNSGLGHVDESNIALLMMLLKTLNNLIGTTLFVQLYIDPSDDGKTYQYNHYFIKLLRDLQLVLGKISQSAKLYNSTITTLASVVYNLSAYQLQTIGLKNNPRASIPIVEFMEKVGNQIVESNSEAAYRLAVAYGNLKYAKAYDKETPIWLIQAGNLYTINGEQRFIDLVEDLKLL</sequence>
<dbReference type="GO" id="GO:0005737">
    <property type="term" value="C:cytoplasm"/>
    <property type="evidence" value="ECO:0007669"/>
    <property type="project" value="UniProtKB-SubCell"/>
</dbReference>
<dbReference type="Pfam" id="PF00400">
    <property type="entry name" value="WD40"/>
    <property type="match status" value="6"/>
</dbReference>
<dbReference type="PROSITE" id="PS50294">
    <property type="entry name" value="WD_REPEATS_REGION"/>
    <property type="match status" value="4"/>
</dbReference>
<organism evidence="11 12">
    <name type="scientific">[Candida] subhashii</name>
    <dbReference type="NCBI Taxonomy" id="561895"/>
    <lineage>
        <taxon>Eukaryota</taxon>
        <taxon>Fungi</taxon>
        <taxon>Dikarya</taxon>
        <taxon>Ascomycota</taxon>
        <taxon>Saccharomycotina</taxon>
        <taxon>Pichiomycetes</taxon>
        <taxon>Debaryomycetaceae</taxon>
        <taxon>Spathaspora</taxon>
    </lineage>
</organism>
<reference evidence="11 12" key="1">
    <citation type="journal article" date="2021" name="DNA Res.">
        <title>Genome analysis of Candida subhashii reveals its hybrid nature and dual mitochondrial genome conformations.</title>
        <authorList>
            <person name="Mixao V."/>
            <person name="Hegedusova E."/>
            <person name="Saus E."/>
            <person name="Pryszcz L.P."/>
            <person name="Cillingova A."/>
            <person name="Nosek J."/>
            <person name="Gabaldon T."/>
        </authorList>
    </citation>
    <scope>NUCLEOTIDE SEQUENCE [LARGE SCALE GENOMIC DNA]</scope>
    <source>
        <strain evidence="11 12">CBS 10753</strain>
    </source>
</reference>